<sequence length="478" mass="54412">MEQERFKEILEIGETIRVEFKRCGNGIESDTYETVCSFLNRFGGDLFLGVTDSGRVVGVPENSVSSMIKNFISCVSNSDLITPTVYLEPRPLLYEGKTVIHIHVNPSAEVHSYKKEIFDRVDDADVHVTSTSQIAMMYIRKQSIFTERKVFPYIKVEDLRLDLLPTIRQMAANSANGRHIWQKTDDMELLRSAGLFGTNHETGKHGLNLAAVLLLGRDDVIKDVAPAYETDALLRRINIDRYDDREIVCTNLVESYDLLMEFAQKHLPDPFYLENEQRISLRGVICREMVSNILIHREFSSSYPAKFVIENNRIYTENANRASWSGEITPENFEPNPKNPIIASFFRNIGLADKLGSGVRNIFKYAKYYQGGHPHFFEQDIFRTSVEFESETIKVADATINATISDADATINATISEEDLQMLRLIQAKPDITYTELSEQLNLHRATVARRIKSLAEKRVISRIGARKTGAWKINISL</sequence>
<dbReference type="Proteomes" id="UP000028013">
    <property type="component" value="Unassembled WGS sequence"/>
</dbReference>
<evidence type="ECO:0000313" key="3">
    <source>
        <dbReference type="Proteomes" id="UP000028013"/>
    </source>
</evidence>
<gene>
    <name evidence="2" type="ORF">M094_0679</name>
</gene>
<dbReference type="InterPro" id="IPR038461">
    <property type="entry name" value="Schlafen_AlbA_2_dom_sf"/>
</dbReference>
<dbReference type="Pfam" id="PF04326">
    <property type="entry name" value="SLFN_AlbA_2"/>
    <property type="match status" value="1"/>
</dbReference>
<dbReference type="Gene3D" id="1.10.10.10">
    <property type="entry name" value="Winged helix-like DNA-binding domain superfamily/Winged helix DNA-binding domain"/>
    <property type="match status" value="1"/>
</dbReference>
<accession>A0A078S5A1</accession>
<dbReference type="Gene3D" id="3.30.565.60">
    <property type="match status" value="1"/>
</dbReference>
<evidence type="ECO:0000259" key="1">
    <source>
        <dbReference type="Pfam" id="PF04326"/>
    </source>
</evidence>
<evidence type="ECO:0000313" key="2">
    <source>
        <dbReference type="EMBL" id="KDS51367.1"/>
    </source>
</evidence>
<dbReference type="EMBL" id="JNHN01000170">
    <property type="protein sequence ID" value="KDS51367.1"/>
    <property type="molecule type" value="Genomic_DNA"/>
</dbReference>
<dbReference type="InterPro" id="IPR036390">
    <property type="entry name" value="WH_DNA-bd_sf"/>
</dbReference>
<dbReference type="AlphaFoldDB" id="A0A078S5A1"/>
<dbReference type="InterPro" id="IPR036388">
    <property type="entry name" value="WH-like_DNA-bd_sf"/>
</dbReference>
<protein>
    <submittedName>
        <fullName evidence="2">Divergent AAA domain protein</fullName>
    </submittedName>
</protein>
<dbReference type="SUPFAM" id="SSF46785">
    <property type="entry name" value="Winged helix' DNA-binding domain"/>
    <property type="match status" value="1"/>
</dbReference>
<dbReference type="PANTHER" id="PTHR30595">
    <property type="entry name" value="GLPR-RELATED TRANSCRIPTIONAL REPRESSOR"/>
    <property type="match status" value="1"/>
</dbReference>
<organism evidence="2 3">
    <name type="scientific">Bacteroides uniformis str. 3978 T3 ii</name>
    <dbReference type="NCBI Taxonomy" id="1339349"/>
    <lineage>
        <taxon>Bacteria</taxon>
        <taxon>Pseudomonadati</taxon>
        <taxon>Bacteroidota</taxon>
        <taxon>Bacteroidia</taxon>
        <taxon>Bacteroidales</taxon>
        <taxon>Bacteroidaceae</taxon>
        <taxon>Bacteroides</taxon>
    </lineage>
</organism>
<dbReference type="Gene3D" id="3.30.950.30">
    <property type="entry name" value="Schlafen, AAA domain"/>
    <property type="match status" value="1"/>
</dbReference>
<dbReference type="InterPro" id="IPR038475">
    <property type="entry name" value="RecG_C_sf"/>
</dbReference>
<comment type="caution">
    <text evidence="2">The sequence shown here is derived from an EMBL/GenBank/DDBJ whole genome shotgun (WGS) entry which is preliminary data.</text>
</comment>
<dbReference type="Pfam" id="PF13412">
    <property type="entry name" value="HTH_24"/>
    <property type="match status" value="1"/>
</dbReference>
<reference evidence="2 3" key="1">
    <citation type="submission" date="2014-04" db="EMBL/GenBank/DDBJ databases">
        <authorList>
            <person name="Sears C."/>
            <person name="Carroll K."/>
            <person name="Sack B.R."/>
            <person name="Qadri F."/>
            <person name="Myers L.L."/>
            <person name="Chung G.-T."/>
            <person name="Escheverria P."/>
            <person name="Fraser C.M."/>
            <person name="Sadzewicz L."/>
            <person name="Shefchek K.A."/>
            <person name="Tallon L."/>
            <person name="Das S.P."/>
            <person name="Daugherty S."/>
            <person name="Mongodin E.F."/>
        </authorList>
    </citation>
    <scope>NUCLEOTIDE SEQUENCE [LARGE SCALE GENOMIC DNA]</scope>
    <source>
        <strain evidence="2 3">3978 T3 ii</strain>
    </source>
</reference>
<proteinExistence type="predicted"/>
<name>A0A078S5A1_BACUN</name>
<dbReference type="InterPro" id="IPR007421">
    <property type="entry name" value="Schlafen_AlbA_2_dom"/>
</dbReference>
<feature type="domain" description="Schlafen AlbA-2" evidence="1">
    <location>
        <begin position="14"/>
        <end position="128"/>
    </location>
</feature>
<dbReference type="PANTHER" id="PTHR30595:SF6">
    <property type="entry name" value="SCHLAFEN ALBA-2 DOMAIN-CONTAINING PROTEIN"/>
    <property type="match status" value="1"/>
</dbReference>
<dbReference type="GeneID" id="75114449"/>
<dbReference type="RefSeq" id="WP_004319343.1">
    <property type="nucleotide sequence ID" value="NZ_JNHN01000170.1"/>
</dbReference>
<dbReference type="PATRIC" id="fig|1339349.3.peg.1928"/>